<organism evidence="2 3">
    <name type="scientific">Perkinsus olseni</name>
    <name type="common">Perkinsus atlanticus</name>
    <dbReference type="NCBI Taxonomy" id="32597"/>
    <lineage>
        <taxon>Eukaryota</taxon>
        <taxon>Sar</taxon>
        <taxon>Alveolata</taxon>
        <taxon>Perkinsozoa</taxon>
        <taxon>Perkinsea</taxon>
        <taxon>Perkinsida</taxon>
        <taxon>Perkinsidae</taxon>
        <taxon>Perkinsus</taxon>
    </lineage>
</organism>
<dbReference type="InterPro" id="IPR001563">
    <property type="entry name" value="Peptidase_S10"/>
</dbReference>
<accession>A0A7J6RWE4</accession>
<comment type="similarity">
    <text evidence="1">Belongs to the peptidase S10 family.</text>
</comment>
<dbReference type="Proteomes" id="UP000553632">
    <property type="component" value="Unassembled WGS sequence"/>
</dbReference>
<proteinExistence type="inferred from homology"/>
<dbReference type="AlphaFoldDB" id="A0A7J6RWE4"/>
<keyword evidence="3" id="KW-1185">Reference proteome</keyword>
<evidence type="ECO:0000256" key="1">
    <source>
        <dbReference type="ARBA" id="ARBA00009431"/>
    </source>
</evidence>
<dbReference type="Gene3D" id="3.40.50.1820">
    <property type="entry name" value="alpha/beta hydrolase"/>
    <property type="match status" value="1"/>
</dbReference>
<dbReference type="EMBL" id="JABANO010022673">
    <property type="protein sequence ID" value="KAF4724803.1"/>
    <property type="molecule type" value="Genomic_DNA"/>
</dbReference>
<protein>
    <submittedName>
        <fullName evidence="2">Uncharacterized protein</fullName>
    </submittedName>
</protein>
<dbReference type="PROSITE" id="PS00560">
    <property type="entry name" value="CARBOXYPEPT_SER_HIS"/>
    <property type="match status" value="1"/>
</dbReference>
<comment type="caution">
    <text evidence="2">The sequence shown here is derived from an EMBL/GenBank/DDBJ whole genome shotgun (WGS) entry which is preliminary data.</text>
</comment>
<dbReference type="InterPro" id="IPR033124">
    <property type="entry name" value="Ser_caboxypep_his_AS"/>
</dbReference>
<dbReference type="Pfam" id="PF00450">
    <property type="entry name" value="Peptidase_S10"/>
    <property type="match status" value="1"/>
</dbReference>
<dbReference type="GO" id="GO:0006508">
    <property type="term" value="P:proteolysis"/>
    <property type="evidence" value="ECO:0007669"/>
    <property type="project" value="InterPro"/>
</dbReference>
<dbReference type="GO" id="GO:0004185">
    <property type="term" value="F:serine-type carboxypeptidase activity"/>
    <property type="evidence" value="ECO:0007669"/>
    <property type="project" value="InterPro"/>
</dbReference>
<gene>
    <name evidence="2" type="ORF">FOZ63_011768</name>
</gene>
<dbReference type="SUPFAM" id="SSF53474">
    <property type="entry name" value="alpha/beta-Hydrolases"/>
    <property type="match status" value="1"/>
</dbReference>
<name>A0A7J6RWE4_PEROL</name>
<sequence>MRGFLGQLPPLSQVLLYAGDQDFLCNWLSVLETAEQLDWPGKSRFASATESPFKLPSSELGATVRAVGRLGGLGGLTFARVVNASHMVPQDAPEAALLLMNDFMYRKLGDDRLIIQKVSYVSLPCFGILAFRVVEHEYGVLSYSRKPLPFGPASLKASSLWLREETFTEAMFSTKTPALSPAREIGYPMECRSAMYFWKDKERIKPFCGEALERNKQ</sequence>
<dbReference type="InterPro" id="IPR029058">
    <property type="entry name" value="AB_hydrolase_fold"/>
</dbReference>
<reference evidence="2 3" key="1">
    <citation type="submission" date="2020-04" db="EMBL/GenBank/DDBJ databases">
        <title>Perkinsus olseni comparative genomics.</title>
        <authorList>
            <person name="Bogema D.R."/>
        </authorList>
    </citation>
    <scope>NUCLEOTIDE SEQUENCE [LARGE SCALE GENOMIC DNA]</scope>
    <source>
        <strain evidence="2 3">ATCC PRA-207</strain>
    </source>
</reference>
<evidence type="ECO:0000313" key="3">
    <source>
        <dbReference type="Proteomes" id="UP000553632"/>
    </source>
</evidence>
<evidence type="ECO:0000313" key="2">
    <source>
        <dbReference type="EMBL" id="KAF4724803.1"/>
    </source>
</evidence>